<dbReference type="InterPro" id="IPR027417">
    <property type="entry name" value="P-loop_NTPase"/>
</dbReference>
<dbReference type="AlphaFoldDB" id="A0A0K1IZ74"/>
<reference evidence="2" key="1">
    <citation type="journal article" date="2015" name="J. Biotechnol.">
        <title>Complete genome sequence of Haloferax gibbonsii strain ARA6, a potential producer of polyhydroxyalkanoates and halocins isolated from Araruama, Rio de Janeiro, Brasil.</title>
        <authorList>
            <person name="Pinto L.H."/>
            <person name="D'Alincourt Carvalho-Assef A.P."/>
            <person name="Vieira R.P."/>
            <person name="Clementino M.M."/>
            <person name="Albano R.M."/>
        </authorList>
    </citation>
    <scope>NUCLEOTIDE SEQUENCE [LARGE SCALE GENOMIC DNA]</scope>
    <source>
        <strain evidence="2">ARA6</strain>
        <plasmid evidence="2">Plasmid pHG3</plasmid>
    </source>
</reference>
<dbReference type="InterPro" id="IPR058819">
    <property type="entry name" value="UvrD_dom-like"/>
</dbReference>
<protein>
    <submittedName>
        <fullName evidence="1">Uncharacterized protein</fullName>
    </submittedName>
</protein>
<evidence type="ECO:0000313" key="2">
    <source>
        <dbReference type="Proteomes" id="UP000066124"/>
    </source>
</evidence>
<dbReference type="Proteomes" id="UP000066124">
    <property type="component" value="Plasmid pHG3"/>
</dbReference>
<dbReference type="SUPFAM" id="SSF52540">
    <property type="entry name" value="P-loop containing nucleoside triphosphate hydrolases"/>
    <property type="match status" value="1"/>
</dbReference>
<geneLocation type="plasmid" evidence="1 2">
    <name>pHG3</name>
</geneLocation>
<dbReference type="Pfam" id="PF26510">
    <property type="entry name" value="Halo_UvrD_like"/>
    <property type="match status" value="1"/>
</dbReference>
<sequence length="678" mass="74279">MVDQLSRSDHPPVSEAAIHVHIGDEDRLLSYAHRSSSSSDLVLTTGQLHRRNLKHRLAKRNQPRSSLFLTQPVDVARQLSAAAGYETEALDRVDRLRLAEDLLRTNLSGIGSLRVVFGSDLTNHIETIEAARKELQTMAGGAESRTDALSRLGTQLLFPANEDVYDLVSGLRALTHHLETHTDRALSESALVREATRAISDIGASLWSDVFPTIERVHLAGMSMIESSLLDFVATIATTAPVDIHLYLRSGTGPLLARRLESRLGPLDLPVGIEQHGQTAISPPTVPVAELTASTRREEARIAMALVAGLLDEGISPSDIIVAARDADKYEQPLSHAADIYGHELSVWTQLPLTQTLPYKLLISTVRLLDAERVDAQTLCEPLLFGWASPKDADASSISYDAVTAARREFADEPPQSLTAWTETLGDTSLPQLTQLVEWACQCPKSPSANEIRDVLLPLLDSYRETVLTDVSVHDSDSFSEIARTARALTRTETLVGELATKYREWVAREHASASWGSLVELADAIATVRPGRREHANATAIDVLDATDTWLRKAPYVIAMGLVDGEWPQPTDGVFPAALRDAVVAGDTSDARTLGIQESWTSERERDHFDDAVTTATELLVCTRFETDLEGARYERSPYLTTLAPIQIGHEETQNLLSQECLLPPSIRHIVEGSTDV</sequence>
<accession>A0A0K1IZ74</accession>
<proteinExistence type="predicted"/>
<keyword evidence="1" id="KW-0614">Plasmid</keyword>
<dbReference type="PATRIC" id="fig|35746.4.peg.4074"/>
<dbReference type="KEGG" id="hgi:ABY42_18555"/>
<gene>
    <name evidence="1" type="ORF">ABY42_18555</name>
</gene>
<name>A0A0K1IZ74_HALGI</name>
<evidence type="ECO:0000313" key="1">
    <source>
        <dbReference type="EMBL" id="AKU09822.1"/>
    </source>
</evidence>
<organism evidence="1 2">
    <name type="scientific">Haloferax gibbonsii</name>
    <dbReference type="NCBI Taxonomy" id="35746"/>
    <lineage>
        <taxon>Archaea</taxon>
        <taxon>Methanobacteriati</taxon>
        <taxon>Methanobacteriota</taxon>
        <taxon>Stenosarchaea group</taxon>
        <taxon>Halobacteria</taxon>
        <taxon>Halobacteriales</taxon>
        <taxon>Haloferacaceae</taxon>
        <taxon>Haloferax</taxon>
    </lineage>
</organism>
<dbReference type="EMBL" id="CP011950">
    <property type="protein sequence ID" value="AKU09822.1"/>
    <property type="molecule type" value="Genomic_DNA"/>
</dbReference>